<evidence type="ECO:0000256" key="5">
    <source>
        <dbReference type="ARBA" id="ARBA00023002"/>
    </source>
</evidence>
<organism evidence="8 9">
    <name type="scientific">Truncatella angustata</name>
    <dbReference type="NCBI Taxonomy" id="152316"/>
    <lineage>
        <taxon>Eukaryota</taxon>
        <taxon>Fungi</taxon>
        <taxon>Dikarya</taxon>
        <taxon>Ascomycota</taxon>
        <taxon>Pezizomycotina</taxon>
        <taxon>Sordariomycetes</taxon>
        <taxon>Xylariomycetidae</taxon>
        <taxon>Amphisphaeriales</taxon>
        <taxon>Sporocadaceae</taxon>
        <taxon>Truncatella</taxon>
    </lineage>
</organism>
<dbReference type="InterPro" id="IPR012951">
    <property type="entry name" value="BBE"/>
</dbReference>
<keyword evidence="9" id="KW-1185">Reference proteome</keyword>
<evidence type="ECO:0000313" key="9">
    <source>
        <dbReference type="Proteomes" id="UP000758603"/>
    </source>
</evidence>
<dbReference type="AlphaFoldDB" id="A0A9P9A2H7"/>
<feature type="chain" id="PRO_5040439068" description="FAD-binding PCMH-type domain-containing protein" evidence="6">
    <location>
        <begin position="23"/>
        <end position="495"/>
    </location>
</feature>
<gene>
    <name evidence="8" type="ORF">BKA67DRAFT_635580</name>
</gene>
<dbReference type="OrthoDB" id="415825at2759"/>
<protein>
    <recommendedName>
        <fullName evidence="7">FAD-binding PCMH-type domain-containing protein</fullName>
    </recommendedName>
</protein>
<dbReference type="Gene3D" id="3.30.465.10">
    <property type="match status" value="1"/>
</dbReference>
<evidence type="ECO:0000313" key="8">
    <source>
        <dbReference type="EMBL" id="KAH6658221.1"/>
    </source>
</evidence>
<name>A0A9P9A2H7_9PEZI</name>
<evidence type="ECO:0000256" key="4">
    <source>
        <dbReference type="ARBA" id="ARBA00022827"/>
    </source>
</evidence>
<evidence type="ECO:0000256" key="3">
    <source>
        <dbReference type="ARBA" id="ARBA00022630"/>
    </source>
</evidence>
<comment type="cofactor">
    <cofactor evidence="1">
        <name>FAD</name>
        <dbReference type="ChEBI" id="CHEBI:57692"/>
    </cofactor>
</comment>
<dbReference type="PROSITE" id="PS51387">
    <property type="entry name" value="FAD_PCMH"/>
    <property type="match status" value="1"/>
</dbReference>
<dbReference type="GeneID" id="70134548"/>
<dbReference type="PANTHER" id="PTHR42973:SF39">
    <property type="entry name" value="FAD-BINDING PCMH-TYPE DOMAIN-CONTAINING PROTEIN"/>
    <property type="match status" value="1"/>
</dbReference>
<dbReference type="InterPro" id="IPR036318">
    <property type="entry name" value="FAD-bd_PCMH-like_sf"/>
</dbReference>
<accession>A0A9P9A2H7</accession>
<keyword evidence="4" id="KW-0274">FAD</keyword>
<evidence type="ECO:0000256" key="1">
    <source>
        <dbReference type="ARBA" id="ARBA00001974"/>
    </source>
</evidence>
<dbReference type="GO" id="GO:0016491">
    <property type="term" value="F:oxidoreductase activity"/>
    <property type="evidence" value="ECO:0007669"/>
    <property type="project" value="UniProtKB-KW"/>
</dbReference>
<dbReference type="Pfam" id="PF08031">
    <property type="entry name" value="BBE"/>
    <property type="match status" value="1"/>
</dbReference>
<sequence>MRYVTVGWLGASLLAALSGATALNKRAAIDDCLQSASVPVDTPGSSDWKADAAPYNPRLTYTPVAIAVPTKAEHIQSAVSCAAKVGLKVNAKSGGHSYASLGFGGEDGHLMVQLDRMYNVTLNKATNIATIQAGARLGHVASELYNQGQRAFAHGTCPGVGVSGHSLHGGFGMSSHLHGLALDWISGMTVVLANATLVHCSETENPDLFWAMRGAGSNFGIATSYEFNTFAAPSSVTWFTASLPLTKANGVAGLEALEDFVKNTMPAELNMRIFASSAFTQLEGQFFGNATGLGTALAPLLAKTGGSIQQSQSTGWLDALTHYANGKLDVTHPYSLQETIYAKSLELTGLNGTAAKNFVNYWFDTAKNMQSRSWYFQLDMHGGKSSAITTGNHASSSYAHRDKLYLIQFYDRQYSGAYPANGYSFLDGWVATTTAALAKPDWGMYINYADSSLSRAVAQDVYYGASLPRLQRIKAAVDPKELFYYPQSIQPNATA</sequence>
<dbReference type="SUPFAM" id="SSF56176">
    <property type="entry name" value="FAD-binding/transporter-associated domain-like"/>
    <property type="match status" value="1"/>
</dbReference>
<feature type="domain" description="FAD-binding PCMH-type" evidence="7">
    <location>
        <begin position="59"/>
        <end position="232"/>
    </location>
</feature>
<dbReference type="InterPro" id="IPR050416">
    <property type="entry name" value="FAD-linked_Oxidoreductase"/>
</dbReference>
<dbReference type="PANTHER" id="PTHR42973">
    <property type="entry name" value="BINDING OXIDOREDUCTASE, PUTATIVE (AFU_ORTHOLOGUE AFUA_1G17690)-RELATED"/>
    <property type="match status" value="1"/>
</dbReference>
<proteinExistence type="inferred from homology"/>
<dbReference type="EMBL" id="JAGPXC010000002">
    <property type="protein sequence ID" value="KAH6658221.1"/>
    <property type="molecule type" value="Genomic_DNA"/>
</dbReference>
<dbReference type="Proteomes" id="UP000758603">
    <property type="component" value="Unassembled WGS sequence"/>
</dbReference>
<dbReference type="RefSeq" id="XP_045962455.1">
    <property type="nucleotide sequence ID" value="XM_046105657.1"/>
</dbReference>
<comment type="caution">
    <text evidence="8">The sequence shown here is derived from an EMBL/GenBank/DDBJ whole genome shotgun (WGS) entry which is preliminary data.</text>
</comment>
<keyword evidence="3" id="KW-0285">Flavoprotein</keyword>
<feature type="signal peptide" evidence="6">
    <location>
        <begin position="1"/>
        <end position="22"/>
    </location>
</feature>
<evidence type="ECO:0000256" key="2">
    <source>
        <dbReference type="ARBA" id="ARBA00005466"/>
    </source>
</evidence>
<dbReference type="InterPro" id="IPR016166">
    <property type="entry name" value="FAD-bd_PCMH"/>
</dbReference>
<keyword evidence="5" id="KW-0560">Oxidoreductase</keyword>
<evidence type="ECO:0000259" key="7">
    <source>
        <dbReference type="PROSITE" id="PS51387"/>
    </source>
</evidence>
<evidence type="ECO:0000256" key="6">
    <source>
        <dbReference type="SAM" id="SignalP"/>
    </source>
</evidence>
<comment type="similarity">
    <text evidence="2">Belongs to the oxygen-dependent FAD-linked oxidoreductase family.</text>
</comment>
<reference evidence="8" key="1">
    <citation type="journal article" date="2021" name="Nat. Commun.">
        <title>Genetic determinants of endophytism in the Arabidopsis root mycobiome.</title>
        <authorList>
            <person name="Mesny F."/>
            <person name="Miyauchi S."/>
            <person name="Thiergart T."/>
            <person name="Pickel B."/>
            <person name="Atanasova L."/>
            <person name="Karlsson M."/>
            <person name="Huettel B."/>
            <person name="Barry K.W."/>
            <person name="Haridas S."/>
            <person name="Chen C."/>
            <person name="Bauer D."/>
            <person name="Andreopoulos W."/>
            <person name="Pangilinan J."/>
            <person name="LaButti K."/>
            <person name="Riley R."/>
            <person name="Lipzen A."/>
            <person name="Clum A."/>
            <person name="Drula E."/>
            <person name="Henrissat B."/>
            <person name="Kohler A."/>
            <person name="Grigoriev I.V."/>
            <person name="Martin F.M."/>
            <person name="Hacquard S."/>
        </authorList>
    </citation>
    <scope>NUCLEOTIDE SEQUENCE</scope>
    <source>
        <strain evidence="8">MPI-SDFR-AT-0073</strain>
    </source>
</reference>
<keyword evidence="6" id="KW-0732">Signal</keyword>
<dbReference type="GO" id="GO:0071949">
    <property type="term" value="F:FAD binding"/>
    <property type="evidence" value="ECO:0007669"/>
    <property type="project" value="InterPro"/>
</dbReference>
<dbReference type="InterPro" id="IPR006094">
    <property type="entry name" value="Oxid_FAD_bind_N"/>
</dbReference>
<dbReference type="Pfam" id="PF01565">
    <property type="entry name" value="FAD_binding_4"/>
    <property type="match status" value="1"/>
</dbReference>
<dbReference type="InterPro" id="IPR016169">
    <property type="entry name" value="FAD-bd_PCMH_sub2"/>
</dbReference>
<dbReference type="Gene3D" id="3.40.462.20">
    <property type="match status" value="1"/>
</dbReference>